<evidence type="ECO:0000313" key="3">
    <source>
        <dbReference type="Proteomes" id="UP000024900"/>
    </source>
</evidence>
<proteinExistence type="predicted"/>
<feature type="region of interest" description="Disordered" evidence="1">
    <location>
        <begin position="51"/>
        <end position="79"/>
    </location>
</feature>
<reference evidence="2 3" key="1">
    <citation type="journal article" date="2014" name="BMC Genomics">
        <title>Comparative genomics of Bradyrhizobium japonicum CPAC 15 and Bradyrhizobium diazoefficiens CPAC 7: elite model strains for understanding symbiotic performance with soybean.</title>
        <authorList>
            <person name="Siqueira A.F."/>
            <person name="Ormeno-Orrillo E."/>
            <person name="Souza R.C."/>
            <person name="Rodrigues E.P."/>
            <person name="Almeida L.G."/>
            <person name="Barcellos F.G."/>
            <person name="Batista J.S."/>
            <person name="Nakatami A.S."/>
            <person name="Martinez-Romero E."/>
            <person name="Vasconcelos A.T."/>
            <person name="Hungria M."/>
        </authorList>
    </citation>
    <scope>NUCLEOTIDE SEQUENCE [LARGE SCALE GENOMIC DNA]</scope>
    <source>
        <strain evidence="2 3">SEMIA 5080</strain>
    </source>
</reference>
<accession>A0A837C3L9</accession>
<dbReference type="EMBL" id="ADOU02000008">
    <property type="protein sequence ID" value="KGJ63799.1"/>
    <property type="molecule type" value="Genomic_DNA"/>
</dbReference>
<gene>
    <name evidence="2" type="ORF">BJA5080_05598</name>
</gene>
<evidence type="ECO:0000313" key="2">
    <source>
        <dbReference type="EMBL" id="KGJ63799.1"/>
    </source>
</evidence>
<dbReference type="AlphaFoldDB" id="A0A837C3L9"/>
<organism evidence="2 3">
    <name type="scientific">Bradyrhizobium diazoefficiens SEMIA 5080</name>
    <dbReference type="NCBI Taxonomy" id="754504"/>
    <lineage>
        <taxon>Bacteria</taxon>
        <taxon>Pseudomonadati</taxon>
        <taxon>Pseudomonadota</taxon>
        <taxon>Alphaproteobacteria</taxon>
        <taxon>Hyphomicrobiales</taxon>
        <taxon>Nitrobacteraceae</taxon>
        <taxon>Bradyrhizobium</taxon>
    </lineage>
</organism>
<feature type="compositionally biased region" description="Basic and acidic residues" evidence="1">
    <location>
        <begin position="61"/>
        <end position="79"/>
    </location>
</feature>
<protein>
    <submittedName>
        <fullName evidence="2">Uncharacterized protein</fullName>
    </submittedName>
</protein>
<comment type="caution">
    <text evidence="2">The sequence shown here is derived from an EMBL/GenBank/DDBJ whole genome shotgun (WGS) entry which is preliminary data.</text>
</comment>
<dbReference type="Proteomes" id="UP000024900">
    <property type="component" value="Unassembled WGS sequence"/>
</dbReference>
<name>A0A837C3L9_9BRAD</name>
<sequence length="79" mass="8766">MTDGCTGAVRIRAKCLRAACGGAQSFRMILDQVRVPDALLRRGRIQRRGARALAHAGENQQRGRDQDGRSQGDCNDYHR</sequence>
<evidence type="ECO:0000256" key="1">
    <source>
        <dbReference type="SAM" id="MobiDB-lite"/>
    </source>
</evidence>